<dbReference type="OrthoDB" id="1364598at2"/>
<accession>A0A2S0RDH5</accession>
<dbReference type="AlphaFoldDB" id="A0A2S0RDH5"/>
<organism evidence="2 3">
    <name type="scientific">Flavobacterium magnum</name>
    <dbReference type="NCBI Taxonomy" id="2162713"/>
    <lineage>
        <taxon>Bacteria</taxon>
        <taxon>Pseudomonadati</taxon>
        <taxon>Bacteroidota</taxon>
        <taxon>Flavobacteriia</taxon>
        <taxon>Flavobacteriales</taxon>
        <taxon>Flavobacteriaceae</taxon>
        <taxon>Flavobacterium</taxon>
    </lineage>
</organism>
<reference evidence="2 3" key="1">
    <citation type="submission" date="2018-04" db="EMBL/GenBank/DDBJ databases">
        <title>Genome sequencing of Flavobacterium sp. HYN0048.</title>
        <authorList>
            <person name="Yi H."/>
            <person name="Baek C."/>
        </authorList>
    </citation>
    <scope>NUCLEOTIDE SEQUENCE [LARGE SCALE GENOMIC DNA]</scope>
    <source>
        <strain evidence="2 3">HYN0048</strain>
    </source>
</reference>
<feature type="chain" id="PRO_5015708367" evidence="1">
    <location>
        <begin position="27"/>
        <end position="174"/>
    </location>
</feature>
<dbReference type="InterPro" id="IPR046219">
    <property type="entry name" value="DUF6252"/>
</dbReference>
<feature type="signal peptide" evidence="1">
    <location>
        <begin position="1"/>
        <end position="26"/>
    </location>
</feature>
<dbReference type="Proteomes" id="UP000244193">
    <property type="component" value="Chromosome"/>
</dbReference>
<dbReference type="KEGG" id="fmg:HYN48_00905"/>
<evidence type="ECO:0000256" key="1">
    <source>
        <dbReference type="SAM" id="SignalP"/>
    </source>
</evidence>
<name>A0A2S0RDH5_9FLAO</name>
<dbReference type="PROSITE" id="PS51257">
    <property type="entry name" value="PROKAR_LIPOPROTEIN"/>
    <property type="match status" value="1"/>
</dbReference>
<keyword evidence="1" id="KW-0732">Signal</keyword>
<proteinExistence type="predicted"/>
<evidence type="ECO:0000313" key="2">
    <source>
        <dbReference type="EMBL" id="AWA28762.1"/>
    </source>
</evidence>
<evidence type="ECO:0000313" key="3">
    <source>
        <dbReference type="Proteomes" id="UP000244193"/>
    </source>
</evidence>
<dbReference type="RefSeq" id="WP_108369349.1">
    <property type="nucleotide sequence ID" value="NZ_CP028811.1"/>
</dbReference>
<keyword evidence="3" id="KW-1185">Reference proteome</keyword>
<dbReference type="Pfam" id="PF19765">
    <property type="entry name" value="DUF6252"/>
    <property type="match status" value="1"/>
</dbReference>
<sequence>MKTLKMISKMTLVAVMFLALSCSSDSDGGGGGGSASLGTVTAKIAGSGFTSMAMATSAQRVTSGNMTTISLVGADSSGKSISLIMNGVSQAGTYDIGGDNSISIVGSYTALNMQDPANSVVYVAPTEGGAVKGSVTISELTDAKLVGTFHFTGTNQDNAIDTKEITNGAFNLEF</sequence>
<protein>
    <submittedName>
        <fullName evidence="2">Uncharacterized protein</fullName>
    </submittedName>
</protein>
<gene>
    <name evidence="2" type="ORF">HYN48_00905</name>
</gene>
<dbReference type="EMBL" id="CP028811">
    <property type="protein sequence ID" value="AWA28762.1"/>
    <property type="molecule type" value="Genomic_DNA"/>
</dbReference>